<proteinExistence type="predicted"/>
<dbReference type="Pfam" id="PF22589">
    <property type="entry name" value="SPMIP1"/>
    <property type="match status" value="1"/>
</dbReference>
<feature type="domain" description="Sperm microtubule inner protein 1 C-terminal" evidence="2">
    <location>
        <begin position="60"/>
        <end position="171"/>
    </location>
</feature>
<dbReference type="Proteomes" id="UP000288216">
    <property type="component" value="Unassembled WGS sequence"/>
</dbReference>
<name>A0A401PX38_SCYTO</name>
<accession>A0A401PX38</accession>
<evidence type="ECO:0000313" key="4">
    <source>
        <dbReference type="Proteomes" id="UP000288216"/>
    </source>
</evidence>
<protein>
    <recommendedName>
        <fullName evidence="2">Sperm microtubule inner protein 1 C-terminal domain-containing protein</fullName>
    </recommendedName>
</protein>
<dbReference type="PANTHER" id="PTHR35826:SF5">
    <property type="entry name" value="GENE 45521-RELATED"/>
    <property type="match status" value="1"/>
</dbReference>
<dbReference type="PANTHER" id="PTHR35826">
    <property type="entry name" value="PROTEIN ATP6V1FNB-LIKE"/>
    <property type="match status" value="1"/>
</dbReference>
<reference evidence="3 4" key="1">
    <citation type="journal article" date="2018" name="Nat. Ecol. Evol.">
        <title>Shark genomes provide insights into elasmobranch evolution and the origin of vertebrates.</title>
        <authorList>
            <person name="Hara Y"/>
            <person name="Yamaguchi K"/>
            <person name="Onimaru K"/>
            <person name="Kadota M"/>
            <person name="Koyanagi M"/>
            <person name="Keeley SD"/>
            <person name="Tatsumi K"/>
            <person name="Tanaka K"/>
            <person name="Motone F"/>
            <person name="Kageyama Y"/>
            <person name="Nozu R"/>
            <person name="Adachi N"/>
            <person name="Nishimura O"/>
            <person name="Nakagawa R"/>
            <person name="Tanegashima C"/>
            <person name="Kiyatake I"/>
            <person name="Matsumoto R"/>
            <person name="Murakumo K"/>
            <person name="Nishida K"/>
            <person name="Terakita A"/>
            <person name="Kuratani S"/>
            <person name="Sato K"/>
            <person name="Hyodo S Kuraku.S."/>
        </authorList>
    </citation>
    <scope>NUCLEOTIDE SEQUENCE [LARGE SCALE GENOMIC DNA]</scope>
</reference>
<comment type="caution">
    <text evidence="3">The sequence shown here is derived from an EMBL/GenBank/DDBJ whole genome shotgun (WGS) entry which is preliminary data.</text>
</comment>
<dbReference type="OrthoDB" id="410807at2759"/>
<evidence type="ECO:0000259" key="2">
    <source>
        <dbReference type="Pfam" id="PF22589"/>
    </source>
</evidence>
<sequence>MKHLFDTRTQKCWTELIEKEAYTRIAWRDKYGAKYSRFPPTILKKKSEVPKLPARNYTLPAIHVPRQQEKTKKPAQEAPSKPEEFQEMRPVTPQIRTLLYDGFSKEQKGRYLYLEKRKAKQPEEKFQYPILSSWEYGWRQGDVIEELQLPVHGRLRTVDNTFFSRNGVFSKISATDALAKPN</sequence>
<dbReference type="OMA" id="QYLKERM"/>
<evidence type="ECO:0000256" key="1">
    <source>
        <dbReference type="SAM" id="MobiDB-lite"/>
    </source>
</evidence>
<gene>
    <name evidence="3" type="ORF">scyTo_0018501</name>
</gene>
<dbReference type="EMBL" id="BFAA01012950">
    <property type="protein sequence ID" value="GCB77691.1"/>
    <property type="molecule type" value="Genomic_DNA"/>
</dbReference>
<evidence type="ECO:0000313" key="3">
    <source>
        <dbReference type="EMBL" id="GCB77691.1"/>
    </source>
</evidence>
<dbReference type="AlphaFoldDB" id="A0A401PX38"/>
<keyword evidence="4" id="KW-1185">Reference proteome</keyword>
<feature type="compositionally biased region" description="Basic and acidic residues" evidence="1">
    <location>
        <begin position="66"/>
        <end position="87"/>
    </location>
</feature>
<feature type="region of interest" description="Disordered" evidence="1">
    <location>
        <begin position="65"/>
        <end position="88"/>
    </location>
</feature>
<organism evidence="3 4">
    <name type="scientific">Scyliorhinus torazame</name>
    <name type="common">Cloudy catshark</name>
    <name type="synonym">Catulus torazame</name>
    <dbReference type="NCBI Taxonomy" id="75743"/>
    <lineage>
        <taxon>Eukaryota</taxon>
        <taxon>Metazoa</taxon>
        <taxon>Chordata</taxon>
        <taxon>Craniata</taxon>
        <taxon>Vertebrata</taxon>
        <taxon>Chondrichthyes</taxon>
        <taxon>Elasmobranchii</taxon>
        <taxon>Galeomorphii</taxon>
        <taxon>Galeoidea</taxon>
        <taxon>Carcharhiniformes</taxon>
        <taxon>Scyliorhinidae</taxon>
        <taxon>Scyliorhinus</taxon>
    </lineage>
</organism>
<dbReference type="InterPro" id="IPR054323">
    <property type="entry name" value="SPMIP1_C"/>
</dbReference>